<accession>A0AAE0S2T5</accession>
<sequence>MQYNEIEDPAIAIGVTLREVIIFTKENDIALTGSLIKLYDGKTYVDVNEYLDNIAQWDVRFGPNAPHDHAMLFTR</sequence>
<organism evidence="1 2">
    <name type="scientific">Potamilus streckersoni</name>
    <dbReference type="NCBI Taxonomy" id="2493646"/>
    <lineage>
        <taxon>Eukaryota</taxon>
        <taxon>Metazoa</taxon>
        <taxon>Spiralia</taxon>
        <taxon>Lophotrochozoa</taxon>
        <taxon>Mollusca</taxon>
        <taxon>Bivalvia</taxon>
        <taxon>Autobranchia</taxon>
        <taxon>Heteroconchia</taxon>
        <taxon>Palaeoheterodonta</taxon>
        <taxon>Unionida</taxon>
        <taxon>Unionoidea</taxon>
        <taxon>Unionidae</taxon>
        <taxon>Ambleminae</taxon>
        <taxon>Lampsilini</taxon>
        <taxon>Potamilus</taxon>
    </lineage>
</organism>
<reference evidence="1" key="3">
    <citation type="submission" date="2023-05" db="EMBL/GenBank/DDBJ databases">
        <authorList>
            <person name="Smith C.H."/>
        </authorList>
    </citation>
    <scope>NUCLEOTIDE SEQUENCE</scope>
    <source>
        <strain evidence="1">CHS0354</strain>
        <tissue evidence="1">Mantle</tissue>
    </source>
</reference>
<dbReference type="Gene3D" id="3.40.390.10">
    <property type="entry name" value="Collagenase (Catalytic Domain)"/>
    <property type="match status" value="1"/>
</dbReference>
<dbReference type="InterPro" id="IPR024079">
    <property type="entry name" value="MetalloPept_cat_dom_sf"/>
</dbReference>
<evidence type="ECO:0000313" key="1">
    <source>
        <dbReference type="EMBL" id="KAK3584033.1"/>
    </source>
</evidence>
<keyword evidence="2" id="KW-1185">Reference proteome</keyword>
<dbReference type="Proteomes" id="UP001195483">
    <property type="component" value="Unassembled WGS sequence"/>
</dbReference>
<dbReference type="AlphaFoldDB" id="A0AAE0S2T5"/>
<reference evidence="1" key="1">
    <citation type="journal article" date="2021" name="Genome Biol. Evol.">
        <title>A High-Quality Reference Genome for a Parasitic Bivalve with Doubly Uniparental Inheritance (Bivalvia: Unionida).</title>
        <authorList>
            <person name="Smith C.H."/>
        </authorList>
    </citation>
    <scope>NUCLEOTIDE SEQUENCE</scope>
    <source>
        <strain evidence="1">CHS0354</strain>
    </source>
</reference>
<proteinExistence type="predicted"/>
<dbReference type="EMBL" id="JAEAOA010002120">
    <property type="protein sequence ID" value="KAK3584033.1"/>
    <property type="molecule type" value="Genomic_DNA"/>
</dbReference>
<comment type="caution">
    <text evidence="1">The sequence shown here is derived from an EMBL/GenBank/DDBJ whole genome shotgun (WGS) entry which is preliminary data.</text>
</comment>
<reference evidence="1" key="2">
    <citation type="journal article" date="2021" name="Genome Biol. Evol.">
        <title>Developing a high-quality reference genome for a parasitic bivalve with doubly uniparental inheritance (Bivalvia: Unionida).</title>
        <authorList>
            <person name="Smith C.H."/>
        </authorList>
    </citation>
    <scope>NUCLEOTIDE SEQUENCE</scope>
    <source>
        <strain evidence="1">CHS0354</strain>
        <tissue evidence="1">Mantle</tissue>
    </source>
</reference>
<name>A0AAE0S2T5_9BIVA</name>
<evidence type="ECO:0000313" key="2">
    <source>
        <dbReference type="Proteomes" id="UP001195483"/>
    </source>
</evidence>
<protein>
    <submittedName>
        <fullName evidence="1">Uncharacterized protein</fullName>
    </submittedName>
</protein>
<dbReference type="GO" id="GO:0008237">
    <property type="term" value="F:metallopeptidase activity"/>
    <property type="evidence" value="ECO:0007669"/>
    <property type="project" value="InterPro"/>
</dbReference>
<gene>
    <name evidence="1" type="ORF">CHS0354_036174</name>
</gene>